<dbReference type="PANTHER" id="PTHR22594">
    <property type="entry name" value="ASPARTYL/LYSYL-TRNA SYNTHETASE"/>
    <property type="match status" value="1"/>
</dbReference>
<dbReference type="PRINTS" id="PR01042">
    <property type="entry name" value="TRNASYNTHASP"/>
</dbReference>
<feature type="binding site" evidence="7">
    <location>
        <position position="219"/>
    </location>
    <ligand>
        <name>L-aspartate</name>
        <dbReference type="ChEBI" id="CHEBI:29991"/>
    </ligand>
</feature>
<dbReference type="InterPro" id="IPR012340">
    <property type="entry name" value="NA-bd_OB-fold"/>
</dbReference>
<comment type="caution">
    <text evidence="10">The sequence shown here is derived from an EMBL/GenBank/DDBJ whole genome shotgun (WGS) entry which is preliminary data.</text>
</comment>
<evidence type="ECO:0000256" key="7">
    <source>
        <dbReference type="HAMAP-Rule" id="MF_00044"/>
    </source>
</evidence>
<feature type="site" description="Important for tRNA non-discrimination" evidence="7">
    <location>
        <position position="31"/>
    </location>
</feature>
<evidence type="ECO:0000313" key="10">
    <source>
        <dbReference type="EMBL" id="MFI2488592.1"/>
    </source>
</evidence>
<keyword evidence="7" id="KW-0963">Cytoplasm</keyword>
<evidence type="ECO:0000256" key="2">
    <source>
        <dbReference type="ARBA" id="ARBA00022598"/>
    </source>
</evidence>
<dbReference type="EC" id="6.1.1.23" evidence="7"/>
<dbReference type="HAMAP" id="MF_00044">
    <property type="entry name" value="Asp_tRNA_synth_type1"/>
    <property type="match status" value="1"/>
</dbReference>
<dbReference type="PANTHER" id="PTHR22594:SF5">
    <property type="entry name" value="ASPARTATE--TRNA LIGASE, MITOCHONDRIAL"/>
    <property type="match status" value="1"/>
</dbReference>
<evidence type="ECO:0000313" key="11">
    <source>
        <dbReference type="Proteomes" id="UP001611580"/>
    </source>
</evidence>
<gene>
    <name evidence="7 10" type="primary">aspS</name>
    <name evidence="10" type="ORF">ACH47X_16915</name>
</gene>
<feature type="domain" description="Aminoacyl-transfer RNA synthetases class-II family profile" evidence="9">
    <location>
        <begin position="140"/>
        <end position="563"/>
    </location>
</feature>
<dbReference type="Gene3D" id="3.30.930.10">
    <property type="entry name" value="Bira Bifunctional Protein, Domain 2"/>
    <property type="match status" value="1"/>
</dbReference>
<feature type="region of interest" description="Disordered" evidence="8">
    <location>
        <begin position="567"/>
        <end position="595"/>
    </location>
</feature>
<dbReference type="Gene3D" id="2.40.50.140">
    <property type="entry name" value="Nucleic acid-binding proteins"/>
    <property type="match status" value="1"/>
</dbReference>
<dbReference type="InterPro" id="IPR047089">
    <property type="entry name" value="Asp-tRNA-ligase_1_N"/>
</dbReference>
<sequence>MLRTHTAGSLRAEHIGQTVTLTGWVDRRRDHGGVAFIDLRDASGIAQVVIRDEEIAHPLRAEFVLQVTGEVGRRPEGNANPNLATGEIEVVATEVVTLNESAPLPFQVSTALADTEVIGEEARLKHRYLDLRRPAPAHALRLRAKANQAARRVLDEQDFVEIETPTLTRSTPEGARDFLVPARLAPGSWYALPQSPQLFKQLLMVGGMERYYQIARCYRDEDFRADRQPEFTQLDVEMSFVDQEDVIALGEKILQALWALVDVEIPTPIQRITFHEAMRLYGTDKPDLRFENPIVELTSYFANTPFRVFQAEYVGAVVMAGGAAQPRRQFDAWQEWAKQRGARGLAYVTFTEEGELGGPVAKNLSDDERAGLAAATGAQPGDAVFFAAGKTSEARALLGAARLEIAHKTGAIDENAWSFVWVVDAPLFKPAGEDDDVDLGSSAWTAVHHAFTSPTPEWIDSFEKEPGEALAYAYDIVCNGNEIGGGSIRIHRRDVQERVFEVMGIGHEEAQEKFGFLLDAFAFGAPPHGGIAFGWDRIVSLLTRSASIRDVIAFPKSGGGFDPLTAAPAPITPEQRKEAGVDFTPEAAPVAAPTA</sequence>
<comment type="catalytic activity">
    <reaction evidence="7">
        <text>tRNA(Asx) + L-aspartate + ATP = L-aspartyl-tRNA(Asx) + AMP + diphosphate</text>
        <dbReference type="Rhea" id="RHEA:18349"/>
        <dbReference type="Rhea" id="RHEA-COMP:9710"/>
        <dbReference type="Rhea" id="RHEA-COMP:9711"/>
        <dbReference type="ChEBI" id="CHEBI:29991"/>
        <dbReference type="ChEBI" id="CHEBI:30616"/>
        <dbReference type="ChEBI" id="CHEBI:33019"/>
        <dbReference type="ChEBI" id="CHEBI:78442"/>
        <dbReference type="ChEBI" id="CHEBI:78516"/>
        <dbReference type="ChEBI" id="CHEBI:456215"/>
        <dbReference type="EC" id="6.1.1.23"/>
    </reaction>
</comment>
<dbReference type="InterPro" id="IPR002312">
    <property type="entry name" value="Asp/Asn-tRNA-synth_IIb"/>
</dbReference>
<proteinExistence type="inferred from homology"/>
<protein>
    <recommendedName>
        <fullName evidence="7">Aspartate--tRNA(Asp/Asn) ligase</fullName>
        <ecNumber evidence="7">6.1.1.23</ecNumber>
    </recommendedName>
    <alternativeName>
        <fullName evidence="7">Aspartyl-tRNA synthetase</fullName>
        <shortName evidence="7">AspRS</shortName>
    </alternativeName>
    <alternativeName>
        <fullName evidence="7">Non-discriminating aspartyl-tRNA synthetase</fullName>
        <shortName evidence="7">ND-AspRS</shortName>
    </alternativeName>
</protein>
<dbReference type="SUPFAM" id="SSF55681">
    <property type="entry name" value="Class II aaRS and biotin synthetases"/>
    <property type="match status" value="1"/>
</dbReference>
<evidence type="ECO:0000256" key="4">
    <source>
        <dbReference type="ARBA" id="ARBA00022840"/>
    </source>
</evidence>
<keyword evidence="4 7" id="KW-0067">ATP-binding</keyword>
<dbReference type="RefSeq" id="WP_036963075.1">
    <property type="nucleotide sequence ID" value="NZ_JBIRYI010000010.1"/>
</dbReference>
<feature type="site" description="Important for tRNA non-discrimination" evidence="7">
    <location>
        <position position="77"/>
    </location>
</feature>
<dbReference type="SUPFAM" id="SSF50249">
    <property type="entry name" value="Nucleic acid-binding proteins"/>
    <property type="match status" value="1"/>
</dbReference>
<dbReference type="Pfam" id="PF01336">
    <property type="entry name" value="tRNA_anti-codon"/>
    <property type="match status" value="1"/>
</dbReference>
<dbReference type="EMBL" id="JBIRYI010000010">
    <property type="protein sequence ID" value="MFI2488592.1"/>
    <property type="molecule type" value="Genomic_DNA"/>
</dbReference>
<feature type="binding site" evidence="7">
    <location>
        <begin position="534"/>
        <end position="537"/>
    </location>
    <ligand>
        <name>ATP</name>
        <dbReference type="ChEBI" id="CHEBI:30616"/>
    </ligand>
</feature>
<dbReference type="CDD" id="cd00777">
    <property type="entry name" value="AspRS_core"/>
    <property type="match status" value="1"/>
</dbReference>
<organism evidence="10 11">
    <name type="scientific">Promicromonospora kroppenstedtii</name>
    <dbReference type="NCBI Taxonomy" id="440482"/>
    <lineage>
        <taxon>Bacteria</taxon>
        <taxon>Bacillati</taxon>
        <taxon>Actinomycetota</taxon>
        <taxon>Actinomycetes</taxon>
        <taxon>Micrococcales</taxon>
        <taxon>Promicromonosporaceae</taxon>
        <taxon>Promicromonospora</taxon>
    </lineage>
</organism>
<dbReference type="Pfam" id="PF02938">
    <property type="entry name" value="GAD"/>
    <property type="match status" value="1"/>
</dbReference>
<feature type="binding site" evidence="7">
    <location>
        <position position="482"/>
    </location>
    <ligand>
        <name>ATP</name>
        <dbReference type="ChEBI" id="CHEBI:30616"/>
    </ligand>
</feature>
<keyword evidence="3 7" id="KW-0547">Nucleotide-binding</keyword>
<feature type="region of interest" description="Aspartate" evidence="7">
    <location>
        <begin position="197"/>
        <end position="200"/>
    </location>
</feature>
<dbReference type="InterPro" id="IPR004115">
    <property type="entry name" value="GAD-like_sf"/>
</dbReference>
<feature type="binding site" evidence="7">
    <location>
        <position position="173"/>
    </location>
    <ligand>
        <name>L-aspartate</name>
        <dbReference type="ChEBI" id="CHEBI:29991"/>
    </ligand>
</feature>
<keyword evidence="11" id="KW-1185">Reference proteome</keyword>
<evidence type="ECO:0000256" key="1">
    <source>
        <dbReference type="ARBA" id="ARBA00006303"/>
    </source>
</evidence>
<feature type="binding site" evidence="7">
    <location>
        <begin position="219"/>
        <end position="221"/>
    </location>
    <ligand>
        <name>ATP</name>
        <dbReference type="ChEBI" id="CHEBI:30616"/>
    </ligand>
</feature>
<keyword evidence="2 7" id="KW-0436">Ligase</keyword>
<feature type="binding site" evidence="7">
    <location>
        <position position="489"/>
    </location>
    <ligand>
        <name>L-aspartate</name>
        <dbReference type="ChEBI" id="CHEBI:29991"/>
    </ligand>
</feature>
<dbReference type="CDD" id="cd04317">
    <property type="entry name" value="EcAspRS_like_N"/>
    <property type="match status" value="1"/>
</dbReference>
<feature type="binding site" evidence="7">
    <location>
        <position position="228"/>
    </location>
    <ligand>
        <name>ATP</name>
        <dbReference type="ChEBI" id="CHEBI:30616"/>
    </ligand>
</feature>
<dbReference type="InterPro" id="IPR029351">
    <property type="entry name" value="GAD_dom"/>
</dbReference>
<dbReference type="InterPro" id="IPR006195">
    <property type="entry name" value="aa-tRNA-synth_II"/>
</dbReference>
<dbReference type="InterPro" id="IPR004364">
    <property type="entry name" value="Aa-tRNA-synt_II"/>
</dbReference>
<dbReference type="InterPro" id="IPR004365">
    <property type="entry name" value="NA-bd_OB_tRNA"/>
</dbReference>
<keyword evidence="6 7" id="KW-0030">Aminoacyl-tRNA synthetase</keyword>
<feature type="binding site" evidence="7">
    <location>
        <position position="448"/>
    </location>
    <ligand>
        <name>L-aspartate</name>
        <dbReference type="ChEBI" id="CHEBI:29991"/>
    </ligand>
</feature>
<evidence type="ECO:0000259" key="9">
    <source>
        <dbReference type="PROSITE" id="PS50862"/>
    </source>
</evidence>
<reference evidence="10 11" key="1">
    <citation type="submission" date="2024-10" db="EMBL/GenBank/DDBJ databases">
        <title>The Natural Products Discovery Center: Release of the First 8490 Sequenced Strains for Exploring Actinobacteria Biosynthetic Diversity.</title>
        <authorList>
            <person name="Kalkreuter E."/>
            <person name="Kautsar S.A."/>
            <person name="Yang D."/>
            <person name="Bader C.D."/>
            <person name="Teijaro C.N."/>
            <person name="Fluegel L."/>
            <person name="Davis C.M."/>
            <person name="Simpson J.R."/>
            <person name="Lauterbach L."/>
            <person name="Steele A.D."/>
            <person name="Gui C."/>
            <person name="Meng S."/>
            <person name="Li G."/>
            <person name="Viehrig K."/>
            <person name="Ye F."/>
            <person name="Su P."/>
            <person name="Kiefer A.F."/>
            <person name="Nichols A."/>
            <person name="Cepeda A.J."/>
            <person name="Yan W."/>
            <person name="Fan B."/>
            <person name="Jiang Y."/>
            <person name="Adhikari A."/>
            <person name="Zheng C.-J."/>
            <person name="Schuster L."/>
            <person name="Cowan T.M."/>
            <person name="Smanski M.J."/>
            <person name="Chevrette M.G."/>
            <person name="De Carvalho L.P.S."/>
            <person name="Shen B."/>
        </authorList>
    </citation>
    <scope>NUCLEOTIDE SEQUENCE [LARGE SCALE GENOMIC DNA]</scope>
    <source>
        <strain evidence="10 11">NPDC019481</strain>
    </source>
</reference>
<dbReference type="NCBIfam" id="NF001750">
    <property type="entry name" value="PRK00476.1"/>
    <property type="match status" value="1"/>
</dbReference>
<comment type="subcellular location">
    <subcellularLocation>
        <location evidence="7">Cytoplasm</location>
    </subcellularLocation>
</comment>
<dbReference type="NCBIfam" id="TIGR00459">
    <property type="entry name" value="aspS_bact"/>
    <property type="match status" value="1"/>
</dbReference>
<dbReference type="PROSITE" id="PS50862">
    <property type="entry name" value="AA_TRNA_LIGASE_II"/>
    <property type="match status" value="1"/>
</dbReference>
<name>A0ABW7XM24_9MICO</name>
<evidence type="ECO:0000256" key="6">
    <source>
        <dbReference type="ARBA" id="ARBA00023146"/>
    </source>
</evidence>
<comment type="subunit">
    <text evidence="7">Homodimer.</text>
</comment>
<dbReference type="Gene3D" id="3.30.1360.30">
    <property type="entry name" value="GAD-like domain"/>
    <property type="match status" value="1"/>
</dbReference>
<feature type="compositionally biased region" description="Low complexity" evidence="8">
    <location>
        <begin position="584"/>
        <end position="595"/>
    </location>
</feature>
<evidence type="ECO:0000256" key="3">
    <source>
        <dbReference type="ARBA" id="ARBA00022741"/>
    </source>
</evidence>
<dbReference type="SUPFAM" id="SSF55261">
    <property type="entry name" value="GAD domain-like"/>
    <property type="match status" value="1"/>
</dbReference>
<comment type="function">
    <text evidence="7">Aspartyl-tRNA synthetase with relaxed tRNA specificity since it is able to aspartylate not only its cognate tRNA(Asp) but also tRNA(Asn). Reaction proceeds in two steps: L-aspartate is first activated by ATP to form Asp-AMP and then transferred to the acceptor end of tRNA(Asp/Asn).</text>
</comment>
<accession>A0ABW7XM24</accession>
<dbReference type="GO" id="GO:0004815">
    <property type="term" value="F:aspartate-tRNA ligase activity"/>
    <property type="evidence" value="ECO:0007669"/>
    <property type="project" value="UniProtKB-EC"/>
</dbReference>
<dbReference type="Proteomes" id="UP001611580">
    <property type="component" value="Unassembled WGS sequence"/>
</dbReference>
<evidence type="ECO:0000256" key="8">
    <source>
        <dbReference type="SAM" id="MobiDB-lite"/>
    </source>
</evidence>
<dbReference type="InterPro" id="IPR047090">
    <property type="entry name" value="AspRS_core"/>
</dbReference>
<dbReference type="Pfam" id="PF00152">
    <property type="entry name" value="tRNA-synt_2"/>
    <property type="match status" value="1"/>
</dbReference>
<evidence type="ECO:0000256" key="5">
    <source>
        <dbReference type="ARBA" id="ARBA00022917"/>
    </source>
</evidence>
<keyword evidence="5 7" id="KW-0648">Protein biosynthesis</keyword>
<dbReference type="InterPro" id="IPR004524">
    <property type="entry name" value="Asp-tRNA-ligase_1"/>
</dbReference>
<dbReference type="InterPro" id="IPR045864">
    <property type="entry name" value="aa-tRNA-synth_II/BPL/LPL"/>
</dbReference>
<comment type="similarity">
    <text evidence="1 7">Belongs to the class-II aminoacyl-tRNA synthetase family. Type 1 subfamily.</text>
</comment>